<evidence type="ECO:0000313" key="9">
    <source>
        <dbReference type="Proteomes" id="UP001589733"/>
    </source>
</evidence>
<protein>
    <recommendedName>
        <fullName evidence="2 7">Glutamate racemase</fullName>
        <ecNumber evidence="2 7">5.1.1.3</ecNumber>
    </recommendedName>
</protein>
<evidence type="ECO:0000313" key="8">
    <source>
        <dbReference type="EMBL" id="MFB9991782.1"/>
    </source>
</evidence>
<keyword evidence="9" id="KW-1185">Reference proteome</keyword>
<evidence type="ECO:0000256" key="1">
    <source>
        <dbReference type="ARBA" id="ARBA00001602"/>
    </source>
</evidence>
<sequence>MIHADPSCRPLGIFDSGVGGLSVLAEIRRSLPQEDILYLADTAHLPYGARGDDDLRDLTARAVATLHARGAKGVVVACNTASAFSLTHLREKYGPEFPVIGLVPAVKPAIQATRSGVVGVLATPGTLRGTLLQDVIRQFAVPVGVQVLMAVSAALVPLVEAGQQDSPEARAELRRVLEPLQAAGADQLVLGCTHYPFLAPAIHAEFGETFALVDSGAAVARHTRNTLEHLGLLRSASPPHSAQISYLITGSVEAARPVIATLLEGGRDATDRSASALLAPRLPTSRADALRIESIYT</sequence>
<evidence type="ECO:0000256" key="7">
    <source>
        <dbReference type="HAMAP-Rule" id="MF_00258"/>
    </source>
</evidence>
<proteinExistence type="inferred from homology"/>
<accession>A0ABV6AWA1</accession>
<reference evidence="8 9" key="1">
    <citation type="submission" date="2024-09" db="EMBL/GenBank/DDBJ databases">
        <authorList>
            <person name="Sun Q."/>
            <person name="Mori K."/>
        </authorList>
    </citation>
    <scope>NUCLEOTIDE SEQUENCE [LARGE SCALE GENOMIC DNA]</scope>
    <source>
        <strain evidence="8 9">JCM 13503</strain>
    </source>
</reference>
<dbReference type="InterPro" id="IPR001920">
    <property type="entry name" value="Asp/Glu_race"/>
</dbReference>
<feature type="binding site" evidence="7">
    <location>
        <begin position="79"/>
        <end position="80"/>
    </location>
    <ligand>
        <name>substrate</name>
    </ligand>
</feature>
<dbReference type="Pfam" id="PF01177">
    <property type="entry name" value="Asp_Glu_race"/>
    <property type="match status" value="1"/>
</dbReference>
<gene>
    <name evidence="7 8" type="primary">murI</name>
    <name evidence="8" type="ORF">ACFFLM_07350</name>
</gene>
<keyword evidence="6 7" id="KW-0961">Cell wall biogenesis/degradation</keyword>
<dbReference type="EC" id="5.1.1.3" evidence="2 7"/>
<comment type="function">
    <text evidence="7">Provides the (R)-glutamate required for cell wall biosynthesis.</text>
</comment>
<dbReference type="PROSITE" id="PS00923">
    <property type="entry name" value="ASP_GLU_RACEMASE_1"/>
    <property type="match status" value="1"/>
</dbReference>
<keyword evidence="5 7" id="KW-0413">Isomerase</keyword>
<dbReference type="RefSeq" id="WP_380007452.1">
    <property type="nucleotide sequence ID" value="NZ_JBHLYR010000024.1"/>
</dbReference>
<keyword evidence="3 7" id="KW-0133">Cell shape</keyword>
<dbReference type="NCBIfam" id="TIGR00067">
    <property type="entry name" value="glut_race"/>
    <property type="match status" value="1"/>
</dbReference>
<dbReference type="EMBL" id="JBHLYR010000024">
    <property type="protein sequence ID" value="MFB9991782.1"/>
    <property type="molecule type" value="Genomic_DNA"/>
</dbReference>
<dbReference type="PROSITE" id="PS00924">
    <property type="entry name" value="ASP_GLU_RACEMASE_2"/>
    <property type="match status" value="1"/>
</dbReference>
<dbReference type="PANTHER" id="PTHR21198:SF2">
    <property type="entry name" value="GLUTAMATE RACEMASE"/>
    <property type="match status" value="1"/>
</dbReference>
<name>A0ABV6AWA1_9DEIO</name>
<keyword evidence="4 7" id="KW-0573">Peptidoglycan synthesis</keyword>
<dbReference type="HAMAP" id="MF_00258">
    <property type="entry name" value="Glu_racemase"/>
    <property type="match status" value="1"/>
</dbReference>
<evidence type="ECO:0000256" key="3">
    <source>
        <dbReference type="ARBA" id="ARBA00022960"/>
    </source>
</evidence>
<dbReference type="GO" id="GO:0008881">
    <property type="term" value="F:glutamate racemase activity"/>
    <property type="evidence" value="ECO:0007669"/>
    <property type="project" value="UniProtKB-EC"/>
</dbReference>
<dbReference type="InterPro" id="IPR018187">
    <property type="entry name" value="Asp/Glu_racemase_AS_1"/>
</dbReference>
<evidence type="ECO:0000256" key="4">
    <source>
        <dbReference type="ARBA" id="ARBA00022984"/>
    </source>
</evidence>
<dbReference type="InterPro" id="IPR004391">
    <property type="entry name" value="Glu_race"/>
</dbReference>
<feature type="active site" description="Proton donor/acceptor" evidence="7">
    <location>
        <position position="192"/>
    </location>
</feature>
<comment type="pathway">
    <text evidence="7">Cell wall biogenesis; peptidoglycan biosynthesis.</text>
</comment>
<organism evidence="8 9">
    <name type="scientific">Deinococcus oregonensis</name>
    <dbReference type="NCBI Taxonomy" id="1805970"/>
    <lineage>
        <taxon>Bacteria</taxon>
        <taxon>Thermotogati</taxon>
        <taxon>Deinococcota</taxon>
        <taxon>Deinococci</taxon>
        <taxon>Deinococcales</taxon>
        <taxon>Deinococcaceae</taxon>
        <taxon>Deinococcus</taxon>
    </lineage>
</organism>
<comment type="caution">
    <text evidence="8">The sequence shown here is derived from an EMBL/GenBank/DDBJ whole genome shotgun (WGS) entry which is preliminary data.</text>
</comment>
<dbReference type="PANTHER" id="PTHR21198">
    <property type="entry name" value="GLUTAMATE RACEMASE"/>
    <property type="match status" value="1"/>
</dbReference>
<comment type="catalytic activity">
    <reaction evidence="1 7">
        <text>L-glutamate = D-glutamate</text>
        <dbReference type="Rhea" id="RHEA:12813"/>
        <dbReference type="ChEBI" id="CHEBI:29985"/>
        <dbReference type="ChEBI" id="CHEBI:29986"/>
        <dbReference type="EC" id="5.1.1.3"/>
    </reaction>
</comment>
<dbReference type="InterPro" id="IPR015942">
    <property type="entry name" value="Asp/Glu/hydantoin_racemase"/>
</dbReference>
<feature type="active site" description="Proton donor/acceptor" evidence="7">
    <location>
        <position position="78"/>
    </location>
</feature>
<feature type="binding site" evidence="7">
    <location>
        <begin position="47"/>
        <end position="48"/>
    </location>
    <ligand>
        <name>substrate</name>
    </ligand>
</feature>
<feature type="binding site" evidence="7">
    <location>
        <begin position="15"/>
        <end position="16"/>
    </location>
    <ligand>
        <name>substrate</name>
    </ligand>
</feature>
<dbReference type="InterPro" id="IPR033134">
    <property type="entry name" value="Asp/Glu_racemase_AS_2"/>
</dbReference>
<feature type="binding site" evidence="7">
    <location>
        <begin position="193"/>
        <end position="194"/>
    </location>
    <ligand>
        <name>substrate</name>
    </ligand>
</feature>
<comment type="similarity">
    <text evidence="7">Belongs to the aspartate/glutamate racemases family.</text>
</comment>
<evidence type="ECO:0000256" key="6">
    <source>
        <dbReference type="ARBA" id="ARBA00023316"/>
    </source>
</evidence>
<dbReference type="SUPFAM" id="SSF53681">
    <property type="entry name" value="Aspartate/glutamate racemase"/>
    <property type="match status" value="2"/>
</dbReference>
<dbReference type="Gene3D" id="3.40.50.1860">
    <property type="match status" value="2"/>
</dbReference>
<evidence type="ECO:0000256" key="5">
    <source>
        <dbReference type="ARBA" id="ARBA00023235"/>
    </source>
</evidence>
<evidence type="ECO:0000256" key="2">
    <source>
        <dbReference type="ARBA" id="ARBA00013090"/>
    </source>
</evidence>
<dbReference type="Proteomes" id="UP001589733">
    <property type="component" value="Unassembled WGS sequence"/>
</dbReference>